<dbReference type="Pfam" id="PF00270">
    <property type="entry name" value="DEAD"/>
    <property type="match status" value="1"/>
</dbReference>
<feature type="compositionally biased region" description="Acidic residues" evidence="11">
    <location>
        <begin position="266"/>
        <end position="281"/>
    </location>
</feature>
<dbReference type="EMBL" id="FO082057">
    <property type="protein sequence ID" value="CCE78262.1"/>
    <property type="molecule type" value="Genomic_DNA"/>
</dbReference>
<dbReference type="GO" id="GO:0000462">
    <property type="term" value="P:maturation of SSU-rRNA from tricistronic rRNA transcript (SSU-rRNA, 5.8S rRNA, LSU-rRNA)"/>
    <property type="evidence" value="ECO:0007669"/>
    <property type="project" value="TreeGrafter"/>
</dbReference>
<dbReference type="InParanoid" id="G8YRS5"/>
<comment type="catalytic activity">
    <reaction evidence="10">
        <text>ATP + H2O = ADP + phosphate + H(+)</text>
        <dbReference type="Rhea" id="RHEA:13065"/>
        <dbReference type="ChEBI" id="CHEBI:15377"/>
        <dbReference type="ChEBI" id="CHEBI:15378"/>
        <dbReference type="ChEBI" id="CHEBI:30616"/>
        <dbReference type="ChEBI" id="CHEBI:43474"/>
        <dbReference type="ChEBI" id="CHEBI:456216"/>
        <dbReference type="EC" id="3.6.4.13"/>
    </reaction>
</comment>
<feature type="compositionally biased region" description="Acidic residues" evidence="11">
    <location>
        <begin position="762"/>
        <end position="775"/>
    </location>
</feature>
<dbReference type="GO" id="GO:1990904">
    <property type="term" value="C:ribonucleoprotein complex"/>
    <property type="evidence" value="ECO:0007669"/>
    <property type="project" value="UniProtKB-ARBA"/>
</dbReference>
<evidence type="ECO:0000256" key="3">
    <source>
        <dbReference type="ARBA" id="ARBA00012552"/>
    </source>
</evidence>
<gene>
    <name evidence="14" type="primary">Piso0_000880</name>
    <name evidence="14" type="ORF">GNLVRS01_PISO0C06052g</name>
</gene>
<dbReference type="InterPro" id="IPR048333">
    <property type="entry name" value="HA2_WH"/>
</dbReference>
<feature type="domain" description="Helicase ATP-binding" evidence="12">
    <location>
        <begin position="461"/>
        <end position="646"/>
    </location>
</feature>
<dbReference type="SMART" id="SM00490">
    <property type="entry name" value="HELICc"/>
    <property type="match status" value="1"/>
</dbReference>
<evidence type="ECO:0000256" key="2">
    <source>
        <dbReference type="ARBA" id="ARBA00008792"/>
    </source>
</evidence>
<dbReference type="EC" id="3.6.4.13" evidence="3"/>
<protein>
    <recommendedName>
        <fullName evidence="3">RNA helicase</fullName>
        <ecNumber evidence="3">3.6.4.13</ecNumber>
    </recommendedName>
</protein>
<sequence>MGKYRKRFNEKARAGTIAKQLSLKAARNKHLFQSEDESKEEILPERPSTELFQTEENSNSEVLKPLTEDEKNERKRRLESILYKENEKESKLSRTKKKRLDKYIEHQLKREEKKVLLQKLSQTKIDSDLLVPSKLLGKGKQTRKDEMVEALELERQNRGDERTREILYEERNVKDWDDQENEQSGSEQSDKEEPETFKEVTSDEKQASNVGSSSFIDHRPAKFGGSGFGFGFGNLPTIKSSVKKKKKPYTWKNRLEAAQNKKLNEEEAMDFVSSEEEESSGDENQKIEEGIVEEDEESSEEESGSESSSSDIEDEKEDDNEDEDEDEDEDNDSPSEEDGEDEEEMDDVEDDVDAEKPQGKLKLSHSKAAEEFKKWAEEEVRKIEGRDESAQLPVVSQIVLEKYSKPTVREEDLENSSDEENYVPINPELQRKSMYVDVERDSAIQEQRIKLPVFSEEFKIMEAVHHHDCVIICGETGSGKTTQVPQFLYEAGFGSTESDLYPGMIGITQPRRVAAIAMSERVGTELGSHGDRVSYQVRFDSSMKKKREGKPDTCMKFMTDGILLREMMSDLLLTKYSALIIDEAHERNINTDILIGMLSRVLKMRRRKHEESPEKYKPLKLIIMSATLRVSDFAENKALFPITPTILQIGSRQFPVSVHFNRRTNYDYLEEAFRKTSKIHRRLPPGGILVFLTGQDEIKTLVSRLRKEFPSPKNTKRGKYGADHAIPDVKSSVHTVPEVEELEFSVGDSKDLGSENSLVEDYNSEDDDEEGFEESLESHQTSNDPLYVLPLYSLLPTSEQMKVFEDPPEGSRICIVATNIAETSLTIPGIRYVVDCGRSKERKYNEENGVQSYEIDWISKASANQRSGRAGRTGPGHCYRLYSSAVYENYFDQFSKPEILRMPVESVVLTMKSMGIDQIVNFPFPTPPDPTALKKAESALEILGALDKETKNISELGKKMSLFPLSPRFAKILIIGNQFGCLPYIIAIVCVLSVGSPLLNENDIGVFDAEDSADSGSDDEHQKMSEARKALRAKFFKSRNMFSRLDKNCDALMLLSAVCAFDHVPPAHRVDFVKNNFLRLKTMEEIVKLRKQVMHLVHKYTSVDSIASSININDELKLDMPDKKQVAAIKQMIASGFLDQVAARADAISSDVKLSNKTFSVRIPYTTVFPHASYQDDVDPYVYIHPASILASSSDTPPTYLVYHSLTLQKRQKENKQKVRILPLVDIKGRELTNIAKNSSLLSYSKPLGHPYAPKDIGNNRRECYVVPRFGAINIGLTGWDLPVTKVLQVKKNGHWVIE</sequence>
<dbReference type="PROSITE" id="PS51194">
    <property type="entry name" value="HELICASE_CTER"/>
    <property type="match status" value="1"/>
</dbReference>
<evidence type="ECO:0000256" key="4">
    <source>
        <dbReference type="ARBA" id="ARBA00022741"/>
    </source>
</evidence>
<dbReference type="GO" id="GO:0003723">
    <property type="term" value="F:RNA binding"/>
    <property type="evidence" value="ECO:0007669"/>
    <property type="project" value="UniProtKB-KW"/>
</dbReference>
<dbReference type="Pfam" id="PF21010">
    <property type="entry name" value="HA2_C"/>
    <property type="match status" value="1"/>
</dbReference>
<feature type="compositionally biased region" description="Basic and acidic residues" evidence="11">
    <location>
        <begin position="188"/>
        <end position="206"/>
    </location>
</feature>
<evidence type="ECO:0000256" key="11">
    <source>
        <dbReference type="SAM" id="MobiDB-lite"/>
    </source>
</evidence>
<feature type="region of interest" description="Disordered" evidence="11">
    <location>
        <begin position="33"/>
        <end position="77"/>
    </location>
</feature>
<dbReference type="InterPro" id="IPR007502">
    <property type="entry name" value="Helicase-assoc_dom"/>
</dbReference>
<feature type="compositionally biased region" description="Acidic residues" evidence="11">
    <location>
        <begin position="311"/>
        <end position="353"/>
    </location>
</feature>
<dbReference type="InterPro" id="IPR014001">
    <property type="entry name" value="Helicase_ATP-bd"/>
</dbReference>
<name>G8YRS5_PICSO</name>
<dbReference type="CDD" id="cd18791">
    <property type="entry name" value="SF2_C_RHA"/>
    <property type="match status" value="1"/>
</dbReference>
<keyword evidence="7" id="KW-0067">ATP-binding</keyword>
<dbReference type="Proteomes" id="UP000005222">
    <property type="component" value="Chromosome C"/>
</dbReference>
<dbReference type="FunFam" id="3.40.50.300:FF:003770">
    <property type="entry name" value="ATP-dependent RNA helicase DHR1, putative"/>
    <property type="match status" value="1"/>
</dbReference>
<dbReference type="FunCoup" id="G8YRS5">
    <property type="interactions" value="2109"/>
</dbReference>
<dbReference type="Gene3D" id="1.20.120.1080">
    <property type="match status" value="1"/>
</dbReference>
<evidence type="ECO:0000256" key="8">
    <source>
        <dbReference type="ARBA" id="ARBA00022884"/>
    </source>
</evidence>
<dbReference type="HOGENOM" id="CLU_001832_0_1_1"/>
<dbReference type="InterPro" id="IPR027417">
    <property type="entry name" value="P-loop_NTPase"/>
</dbReference>
<dbReference type="InterPro" id="IPR011545">
    <property type="entry name" value="DEAD/DEAH_box_helicase_dom"/>
</dbReference>
<feature type="region of interest" description="Disordered" evidence="11">
    <location>
        <begin position="128"/>
        <end position="369"/>
    </location>
</feature>
<dbReference type="InterPro" id="IPR011709">
    <property type="entry name" value="DEAD-box_helicase_OB_fold"/>
</dbReference>
<evidence type="ECO:0000256" key="9">
    <source>
        <dbReference type="ARBA" id="ARBA00023242"/>
    </source>
</evidence>
<accession>G8YRS5</accession>
<dbReference type="GO" id="GO:0016787">
    <property type="term" value="F:hydrolase activity"/>
    <property type="evidence" value="ECO:0007669"/>
    <property type="project" value="UniProtKB-KW"/>
</dbReference>
<comment type="similarity">
    <text evidence="2">Belongs to the DEAD box helicase family. DEAH subfamily.</text>
</comment>
<evidence type="ECO:0000256" key="1">
    <source>
        <dbReference type="ARBA" id="ARBA00004604"/>
    </source>
</evidence>
<evidence type="ECO:0000256" key="7">
    <source>
        <dbReference type="ARBA" id="ARBA00022840"/>
    </source>
</evidence>
<proteinExistence type="inferred from homology"/>
<dbReference type="Pfam" id="PF07717">
    <property type="entry name" value="OB_NTP_bind"/>
    <property type="match status" value="1"/>
</dbReference>
<dbReference type="InterPro" id="IPR002464">
    <property type="entry name" value="DNA/RNA_helicase_DEAH_CS"/>
</dbReference>
<evidence type="ECO:0000256" key="5">
    <source>
        <dbReference type="ARBA" id="ARBA00022801"/>
    </source>
</evidence>
<dbReference type="PANTHER" id="PTHR18934:SF99">
    <property type="entry name" value="ATP-DEPENDENT RNA HELICASE DHX37-RELATED"/>
    <property type="match status" value="1"/>
</dbReference>
<feature type="compositionally biased region" description="Basic and acidic residues" evidence="11">
    <location>
        <begin position="142"/>
        <end position="176"/>
    </location>
</feature>
<comment type="subcellular location">
    <subcellularLocation>
        <location evidence="1">Nucleus</location>
        <location evidence="1">Nucleolus</location>
    </subcellularLocation>
</comment>
<dbReference type="OrthoDB" id="10253254at2759"/>
<evidence type="ECO:0000259" key="12">
    <source>
        <dbReference type="PROSITE" id="PS51192"/>
    </source>
</evidence>
<evidence type="ECO:0000256" key="6">
    <source>
        <dbReference type="ARBA" id="ARBA00022806"/>
    </source>
</evidence>
<dbReference type="STRING" id="559304.G8YRS5"/>
<keyword evidence="15" id="KW-1185">Reference proteome</keyword>
<feature type="region of interest" description="Disordered" evidence="11">
    <location>
        <begin position="744"/>
        <end position="779"/>
    </location>
</feature>
<dbReference type="GO" id="GO:0003724">
    <property type="term" value="F:RNA helicase activity"/>
    <property type="evidence" value="ECO:0007669"/>
    <property type="project" value="UniProtKB-EC"/>
</dbReference>
<keyword evidence="5" id="KW-0378">Hydrolase</keyword>
<feature type="compositionally biased region" description="Basic and acidic residues" evidence="11">
    <location>
        <begin position="66"/>
        <end position="77"/>
    </location>
</feature>
<dbReference type="SUPFAM" id="SSF52540">
    <property type="entry name" value="P-loop containing nucleoside triphosphate hydrolases"/>
    <property type="match status" value="1"/>
</dbReference>
<evidence type="ECO:0000313" key="14">
    <source>
        <dbReference type="EMBL" id="CCE78262.1"/>
    </source>
</evidence>
<keyword evidence="6" id="KW-0347">Helicase</keyword>
<dbReference type="PROSITE" id="PS00690">
    <property type="entry name" value="DEAH_ATP_HELICASE"/>
    <property type="match status" value="1"/>
</dbReference>
<dbReference type="OMA" id="EAIHNNS"/>
<dbReference type="SMART" id="SM00487">
    <property type="entry name" value="DEXDc"/>
    <property type="match status" value="1"/>
</dbReference>
<dbReference type="InterPro" id="IPR001650">
    <property type="entry name" value="Helicase_C-like"/>
</dbReference>
<feature type="domain" description="Helicase C-terminal" evidence="13">
    <location>
        <begin position="738"/>
        <end position="915"/>
    </location>
</feature>
<dbReference type="FunFam" id="3.40.50.300:FF:000637">
    <property type="entry name" value="ATP-dependent RNA helicase DHX37/DHR1"/>
    <property type="match status" value="1"/>
</dbReference>
<keyword evidence="8" id="KW-0694">RNA-binding</keyword>
<dbReference type="Pfam" id="PF00271">
    <property type="entry name" value="Helicase_C"/>
    <property type="match status" value="1"/>
</dbReference>
<keyword evidence="4" id="KW-0547">Nucleotide-binding</keyword>
<dbReference type="GO" id="GO:0005730">
    <property type="term" value="C:nucleolus"/>
    <property type="evidence" value="ECO:0007669"/>
    <property type="project" value="UniProtKB-SubCell"/>
</dbReference>
<keyword evidence="9" id="KW-0539">Nucleus</keyword>
<dbReference type="CDD" id="cd17982">
    <property type="entry name" value="DEXHc_DHX37"/>
    <property type="match status" value="1"/>
</dbReference>
<dbReference type="PANTHER" id="PTHR18934">
    <property type="entry name" value="ATP-DEPENDENT RNA HELICASE"/>
    <property type="match status" value="1"/>
</dbReference>
<dbReference type="eggNOG" id="KOG0926">
    <property type="taxonomic scope" value="Eukaryota"/>
</dbReference>
<dbReference type="SMART" id="SM00847">
    <property type="entry name" value="HA2"/>
    <property type="match status" value="1"/>
</dbReference>
<reference evidence="14 15" key="1">
    <citation type="journal article" date="2012" name="G3 (Bethesda)">
        <title>Pichia sorbitophila, an interspecies yeast hybrid reveals early steps of genome resolution following polyploidization.</title>
        <authorList>
            <person name="Leh Louis V."/>
            <person name="Despons L."/>
            <person name="Friedrich A."/>
            <person name="Martin T."/>
            <person name="Durrens P."/>
            <person name="Casaregola S."/>
            <person name="Neuveglise C."/>
            <person name="Fairhead C."/>
            <person name="Marck C."/>
            <person name="Cruz J.A."/>
            <person name="Straub M.L."/>
            <person name="Kugler V."/>
            <person name="Sacerdot C."/>
            <person name="Uzunov Z."/>
            <person name="Thierry A."/>
            <person name="Weiss S."/>
            <person name="Bleykasten C."/>
            <person name="De Montigny J."/>
            <person name="Jacques N."/>
            <person name="Jung P."/>
            <person name="Lemaire M."/>
            <person name="Mallet S."/>
            <person name="Morel G."/>
            <person name="Richard G.F."/>
            <person name="Sarkar A."/>
            <person name="Savel G."/>
            <person name="Schacherer J."/>
            <person name="Seret M.L."/>
            <person name="Talla E."/>
            <person name="Samson G."/>
            <person name="Jubin C."/>
            <person name="Poulain J."/>
            <person name="Vacherie B."/>
            <person name="Barbe V."/>
            <person name="Pelletier E."/>
            <person name="Sherman D.J."/>
            <person name="Westhof E."/>
            <person name="Weissenbach J."/>
            <person name="Baret P.V."/>
            <person name="Wincker P."/>
            <person name="Gaillardin C."/>
            <person name="Dujon B."/>
            <person name="Souciet J.L."/>
        </authorList>
    </citation>
    <scope>NUCLEOTIDE SEQUENCE [LARGE SCALE GENOMIC DNA]</scope>
    <source>
        <strain evidence="15">ATCC MYA-4447 / BCRC 22081 / CBS 7064 / NBRC 10061 / NRRL Y-12695</strain>
    </source>
</reference>
<evidence type="ECO:0000256" key="10">
    <source>
        <dbReference type="ARBA" id="ARBA00047984"/>
    </source>
</evidence>
<organism evidence="14 15">
    <name type="scientific">Pichia sorbitophila (strain ATCC MYA-4447 / BCRC 22081 / CBS 7064 / NBRC 10061 / NRRL Y-12695)</name>
    <name type="common">Hybrid yeast</name>
    <dbReference type="NCBI Taxonomy" id="559304"/>
    <lineage>
        <taxon>Eukaryota</taxon>
        <taxon>Fungi</taxon>
        <taxon>Dikarya</taxon>
        <taxon>Ascomycota</taxon>
        <taxon>Saccharomycotina</taxon>
        <taxon>Pichiomycetes</taxon>
        <taxon>Debaryomycetaceae</taxon>
        <taxon>Millerozyma</taxon>
    </lineage>
</organism>
<dbReference type="Pfam" id="PF04408">
    <property type="entry name" value="WHD_HA2"/>
    <property type="match status" value="1"/>
</dbReference>
<evidence type="ECO:0000313" key="15">
    <source>
        <dbReference type="Proteomes" id="UP000005222"/>
    </source>
</evidence>
<feature type="compositionally biased region" description="Acidic residues" evidence="11">
    <location>
        <begin position="290"/>
        <end position="304"/>
    </location>
</feature>
<dbReference type="PROSITE" id="PS51192">
    <property type="entry name" value="HELICASE_ATP_BIND_1"/>
    <property type="match status" value="1"/>
</dbReference>
<dbReference type="GO" id="GO:0005524">
    <property type="term" value="F:ATP binding"/>
    <property type="evidence" value="ECO:0007669"/>
    <property type="project" value="UniProtKB-KW"/>
</dbReference>
<feature type="compositionally biased region" description="Polar residues" evidence="11">
    <location>
        <begin position="50"/>
        <end position="61"/>
    </location>
</feature>
<dbReference type="Gene3D" id="3.40.50.300">
    <property type="entry name" value="P-loop containing nucleotide triphosphate hydrolases"/>
    <property type="match status" value="2"/>
</dbReference>
<evidence type="ECO:0000259" key="13">
    <source>
        <dbReference type="PROSITE" id="PS51194"/>
    </source>
</evidence>